<gene>
    <name evidence="4" type="ORF">ACFSR3_05580</name>
</gene>
<evidence type="ECO:0000313" key="5">
    <source>
        <dbReference type="Proteomes" id="UP001597480"/>
    </source>
</evidence>
<evidence type="ECO:0000313" key="4">
    <source>
        <dbReference type="EMBL" id="MFD2601519.1"/>
    </source>
</evidence>
<sequence>MKKTLLTMLCGIALLNGYAQETFPRPNGGEYVFNPNKVSCVTESERISIQEILEKKKDLLKKTLKNIKKDNPLPPSFIWPVRQTEGFGYNSVWGISNYVDHSSSSDLIDFNCGNRTYDGHMGTDIYLWPFSWKMMDEEQAEVIAAEDGIIIFKDDGHFDQSCVMGGGSWNAIYLLHEDGSISWYGHMKSATLTSKDVGDSVEKGEFLGKVGSSGNSTGPHLHFEVYDAEGALIDPFTGNCNSLNTSSWWETQQGYTEPNVNAVLTHTAPPAFNDCPEIESANISTTFASGDTVYAAIYMRDQEPDTTINLRIRRPNGTLAGNWAFTFDTYYSSSYWYWLISPNMDGVWTWEAEYNGETVAQTFTVGTLGTNENSLSALSVYPNPTTGLVALEGSTNVSEVTITDALGKIIAIEKNPDGIKQADLSALAQGVYFLTMTAENNKSRTVKIVRQ</sequence>
<evidence type="ECO:0000259" key="2">
    <source>
        <dbReference type="Pfam" id="PF01551"/>
    </source>
</evidence>
<comment type="caution">
    <text evidence="4">The sequence shown here is derived from an EMBL/GenBank/DDBJ whole genome shotgun (WGS) entry which is preliminary data.</text>
</comment>
<reference evidence="5" key="1">
    <citation type="journal article" date="2019" name="Int. J. Syst. Evol. Microbiol.">
        <title>The Global Catalogue of Microorganisms (GCM) 10K type strain sequencing project: providing services to taxonomists for standard genome sequencing and annotation.</title>
        <authorList>
            <consortium name="The Broad Institute Genomics Platform"/>
            <consortium name="The Broad Institute Genome Sequencing Center for Infectious Disease"/>
            <person name="Wu L."/>
            <person name="Ma J."/>
        </authorList>
    </citation>
    <scope>NUCLEOTIDE SEQUENCE [LARGE SCALE GENOMIC DNA]</scope>
    <source>
        <strain evidence="5">KCTC 42107</strain>
    </source>
</reference>
<organism evidence="4 5">
    <name type="scientific">Flavobacterium suzhouense</name>
    <dbReference type="NCBI Taxonomy" id="1529638"/>
    <lineage>
        <taxon>Bacteria</taxon>
        <taxon>Pseudomonadati</taxon>
        <taxon>Bacteroidota</taxon>
        <taxon>Flavobacteriia</taxon>
        <taxon>Flavobacteriales</taxon>
        <taxon>Flavobacteriaceae</taxon>
        <taxon>Flavobacterium</taxon>
    </lineage>
</organism>
<dbReference type="InterPro" id="IPR011055">
    <property type="entry name" value="Dup_hybrid_motif"/>
</dbReference>
<dbReference type="Gene3D" id="2.70.70.10">
    <property type="entry name" value="Glucose Permease (Domain IIA)"/>
    <property type="match status" value="1"/>
</dbReference>
<dbReference type="Pfam" id="PF01551">
    <property type="entry name" value="Peptidase_M23"/>
    <property type="match status" value="1"/>
</dbReference>
<dbReference type="NCBIfam" id="TIGR04183">
    <property type="entry name" value="Por_Secre_tail"/>
    <property type="match status" value="1"/>
</dbReference>
<dbReference type="CDD" id="cd12797">
    <property type="entry name" value="M23_peptidase"/>
    <property type="match status" value="1"/>
</dbReference>
<feature type="domain" description="M23ase beta-sheet core" evidence="2">
    <location>
        <begin position="138"/>
        <end position="235"/>
    </location>
</feature>
<dbReference type="EMBL" id="JBHUMD010000007">
    <property type="protein sequence ID" value="MFD2601519.1"/>
    <property type="molecule type" value="Genomic_DNA"/>
</dbReference>
<dbReference type="PANTHER" id="PTHR21666">
    <property type="entry name" value="PEPTIDASE-RELATED"/>
    <property type="match status" value="1"/>
</dbReference>
<keyword evidence="5" id="KW-1185">Reference proteome</keyword>
<dbReference type="InterPro" id="IPR050570">
    <property type="entry name" value="Cell_wall_metabolism_enzyme"/>
</dbReference>
<accession>A0ABW5NRS5</accession>
<proteinExistence type="predicted"/>
<keyword evidence="1" id="KW-0732">Signal</keyword>
<evidence type="ECO:0000259" key="3">
    <source>
        <dbReference type="Pfam" id="PF18962"/>
    </source>
</evidence>
<dbReference type="SUPFAM" id="SSF51261">
    <property type="entry name" value="Duplicated hybrid motif"/>
    <property type="match status" value="1"/>
</dbReference>
<feature type="domain" description="Secretion system C-terminal sorting" evidence="3">
    <location>
        <begin position="380"/>
        <end position="447"/>
    </location>
</feature>
<dbReference type="PANTHER" id="PTHR21666:SF270">
    <property type="entry name" value="MUREIN HYDROLASE ACTIVATOR ENVC"/>
    <property type="match status" value="1"/>
</dbReference>
<dbReference type="RefSeq" id="WP_379820088.1">
    <property type="nucleotide sequence ID" value="NZ_JBHUMD010000007.1"/>
</dbReference>
<evidence type="ECO:0000256" key="1">
    <source>
        <dbReference type="ARBA" id="ARBA00022729"/>
    </source>
</evidence>
<dbReference type="InterPro" id="IPR016047">
    <property type="entry name" value="M23ase_b-sheet_dom"/>
</dbReference>
<name>A0ABW5NRS5_9FLAO</name>
<protein>
    <submittedName>
        <fullName evidence="4">Peptidoglycan DD-metalloendopeptidase family protein</fullName>
    </submittedName>
</protein>
<dbReference type="Proteomes" id="UP001597480">
    <property type="component" value="Unassembled WGS sequence"/>
</dbReference>
<dbReference type="InterPro" id="IPR026444">
    <property type="entry name" value="Secre_tail"/>
</dbReference>
<dbReference type="Pfam" id="PF18962">
    <property type="entry name" value="Por_Secre_tail"/>
    <property type="match status" value="1"/>
</dbReference>